<evidence type="ECO:0000313" key="4">
    <source>
        <dbReference type="Proteomes" id="UP000217431"/>
    </source>
</evidence>
<reference evidence="3 4" key="1">
    <citation type="journal article" date="2016" name="DNA Res.">
        <title>The complete genome sequencing of Prevotella intermedia strain OMA14 and a subsequent fine-scale, intra-species genomic comparison reveal an unusual amplification of conjugative and mobile transposons and identify a novel Prevotella-lineage-specific repeat.</title>
        <authorList>
            <person name="Naito M."/>
            <person name="Ogura Y."/>
            <person name="Itoh T."/>
            <person name="Shoji M."/>
            <person name="Okamoto M."/>
            <person name="Hayashi T."/>
            <person name="Nakayama K."/>
        </authorList>
    </citation>
    <scope>NUCLEOTIDE SEQUENCE [LARGE SCALE GENOMIC DNA]</scope>
    <source>
        <strain evidence="3 4">OMA14</strain>
    </source>
</reference>
<organism evidence="3 4">
    <name type="scientific">Prevotella intermedia</name>
    <dbReference type="NCBI Taxonomy" id="28131"/>
    <lineage>
        <taxon>Bacteria</taxon>
        <taxon>Pseudomonadati</taxon>
        <taxon>Bacteroidota</taxon>
        <taxon>Bacteroidia</taxon>
        <taxon>Bacteroidales</taxon>
        <taxon>Prevotellaceae</taxon>
        <taxon>Prevotella</taxon>
    </lineage>
</organism>
<protein>
    <submittedName>
        <fullName evidence="3">Uncharacterized protein</fullName>
    </submittedName>
</protein>
<dbReference type="EMBL" id="AP014597">
    <property type="protein sequence ID" value="BAU18066.1"/>
    <property type="molecule type" value="Genomic_DNA"/>
</dbReference>
<name>A0A0S3UKM5_PREIN</name>
<gene>
    <name evidence="1" type="ORF">PIOMA14_I_0901</name>
    <name evidence="2" type="ORF">PIOMA14_I_1522</name>
    <name evidence="3" type="ORF">PIOMA14_I_1558</name>
</gene>
<dbReference type="AlphaFoldDB" id="A0A0S3UKM5"/>
<sequence>MGLLERPLCFAPFGQTGFAHLGHNMIAPCKVLVQGSILFYPFRYSGFS</sequence>
<accession>A0A0S3UKM5</accession>
<evidence type="ECO:0000313" key="3">
    <source>
        <dbReference type="EMBL" id="BAU18066.1"/>
    </source>
</evidence>
<evidence type="ECO:0000313" key="2">
    <source>
        <dbReference type="EMBL" id="BAU18030.1"/>
    </source>
</evidence>
<dbReference type="EMBL" id="AP014597">
    <property type="protein sequence ID" value="BAU18030.1"/>
    <property type="molecule type" value="Genomic_DNA"/>
</dbReference>
<evidence type="ECO:0000313" key="1">
    <source>
        <dbReference type="EMBL" id="BAU17409.1"/>
    </source>
</evidence>
<dbReference type="EMBL" id="AP014597">
    <property type="protein sequence ID" value="BAU17409.1"/>
    <property type="molecule type" value="Genomic_DNA"/>
</dbReference>
<proteinExistence type="predicted"/>
<dbReference type="Proteomes" id="UP000217431">
    <property type="component" value="Chromosome I"/>
</dbReference>